<accession>H9GU65</accession>
<dbReference type="InterPro" id="IPR016186">
    <property type="entry name" value="C-type_lectin-like/link_sf"/>
</dbReference>
<keyword evidence="9" id="KW-1185">Reference proteome</keyword>
<feature type="region of interest" description="Disordered" evidence="5">
    <location>
        <begin position="1"/>
        <end position="48"/>
    </location>
</feature>
<dbReference type="OrthoDB" id="9049330at2759"/>
<comment type="subcellular location">
    <subcellularLocation>
        <location evidence="1">Cell membrane</location>
        <topology evidence="1">Single-pass type II membrane protein</topology>
    </subcellularLocation>
    <subcellularLocation>
        <location evidence="2">Secreted</location>
    </subcellularLocation>
</comment>
<name>H9GU65_ANOCA</name>
<reference evidence="8" key="2">
    <citation type="submission" date="2025-08" db="UniProtKB">
        <authorList>
            <consortium name="Ensembl"/>
        </authorList>
    </citation>
    <scope>IDENTIFICATION</scope>
</reference>
<evidence type="ECO:0000256" key="3">
    <source>
        <dbReference type="ARBA" id="ARBA00022525"/>
    </source>
</evidence>
<evidence type="ECO:0000256" key="2">
    <source>
        <dbReference type="ARBA" id="ARBA00004613"/>
    </source>
</evidence>
<feature type="domain" description="C-type lectin" evidence="7">
    <location>
        <begin position="121"/>
        <end position="224"/>
    </location>
</feature>
<organism evidence="8 9">
    <name type="scientific">Anolis carolinensis</name>
    <name type="common">Green anole</name>
    <name type="synonym">American chameleon</name>
    <dbReference type="NCBI Taxonomy" id="28377"/>
    <lineage>
        <taxon>Eukaryota</taxon>
        <taxon>Metazoa</taxon>
        <taxon>Chordata</taxon>
        <taxon>Craniata</taxon>
        <taxon>Vertebrata</taxon>
        <taxon>Euteleostomi</taxon>
        <taxon>Lepidosauria</taxon>
        <taxon>Squamata</taxon>
        <taxon>Bifurcata</taxon>
        <taxon>Unidentata</taxon>
        <taxon>Episquamata</taxon>
        <taxon>Toxicofera</taxon>
        <taxon>Iguania</taxon>
        <taxon>Dactyloidae</taxon>
        <taxon>Anolis</taxon>
    </lineage>
</organism>
<dbReference type="GO" id="GO:0030246">
    <property type="term" value="F:carbohydrate binding"/>
    <property type="evidence" value="ECO:0007669"/>
    <property type="project" value="UniProtKB-KW"/>
</dbReference>
<dbReference type="Gene3D" id="3.10.100.10">
    <property type="entry name" value="Mannose-Binding Protein A, subunit A"/>
    <property type="match status" value="1"/>
</dbReference>
<sequence>MTPSNGNYGNGPKMTEKVAQSNGNAANGPKTADQVEQGNGDSENRPQPLEQMGLLDQNMKKATDGGWKAKWSKTWFKAVIFSVILVTSNVVTAFISVTMTKSSVPHPVIMVLSCPSGWVGYEGKCYYFSESETNWNLSQSNCSASGASLVTMENQKEMDFIMQAKGPTEYWIGLKRKKGQHWEWVNGTLFNDWLDIGADGPCAYLNDEKASSTLCGTRRNWICGMSARTA</sequence>
<dbReference type="SUPFAM" id="SSF56436">
    <property type="entry name" value="C-type lectin-like"/>
    <property type="match status" value="1"/>
</dbReference>
<reference evidence="8" key="1">
    <citation type="submission" date="2009-12" db="EMBL/GenBank/DDBJ databases">
        <title>The Genome Sequence of Anolis carolinensis (Green Anole Lizard).</title>
        <authorList>
            <consortium name="The Genome Sequencing Platform"/>
            <person name="Di Palma F."/>
            <person name="Alfoldi J."/>
            <person name="Heiman D."/>
            <person name="Young S."/>
            <person name="Grabherr M."/>
            <person name="Johnson J."/>
            <person name="Lander E.S."/>
            <person name="Lindblad-Toh K."/>
        </authorList>
    </citation>
    <scope>NUCLEOTIDE SEQUENCE [LARGE SCALE GENOMIC DNA]</scope>
    <source>
        <strain evidence="8">JBL SC #1</strain>
    </source>
</reference>
<keyword evidence="6" id="KW-0812">Transmembrane</keyword>
<dbReference type="eggNOG" id="KOG4297">
    <property type="taxonomic scope" value="Eukaryota"/>
</dbReference>
<dbReference type="InterPro" id="IPR033992">
    <property type="entry name" value="NKR-like_CTLD"/>
</dbReference>
<evidence type="ECO:0000313" key="9">
    <source>
        <dbReference type="Proteomes" id="UP000001646"/>
    </source>
</evidence>
<keyword evidence="6" id="KW-1133">Transmembrane helix</keyword>
<dbReference type="GeneTree" id="ENSGT00940000162705"/>
<dbReference type="PROSITE" id="PS50041">
    <property type="entry name" value="C_TYPE_LECTIN_2"/>
    <property type="match status" value="1"/>
</dbReference>
<dbReference type="Pfam" id="PF00059">
    <property type="entry name" value="Lectin_C"/>
    <property type="match status" value="1"/>
</dbReference>
<dbReference type="Ensembl" id="ENSACAT00000023916.2">
    <property type="protein sequence ID" value="ENSACAP00000020524.2"/>
    <property type="gene ID" value="ENSACAG00000038150.1"/>
</dbReference>
<keyword evidence="3" id="KW-0964">Secreted</keyword>
<dbReference type="KEGG" id="acs:100552756"/>
<dbReference type="GO" id="GO:0005576">
    <property type="term" value="C:extracellular region"/>
    <property type="evidence" value="ECO:0007669"/>
    <property type="project" value="UniProtKB-SubCell"/>
</dbReference>
<dbReference type="InterPro" id="IPR016187">
    <property type="entry name" value="CTDL_fold"/>
</dbReference>
<dbReference type="PANTHER" id="PTHR45710">
    <property type="entry name" value="C-TYPE LECTIN DOMAIN-CONTAINING PROTEIN 180"/>
    <property type="match status" value="1"/>
</dbReference>
<dbReference type="CDD" id="cd03593">
    <property type="entry name" value="CLECT_NK_receptors_like"/>
    <property type="match status" value="1"/>
</dbReference>
<dbReference type="Bgee" id="ENSACAG00000012097">
    <property type="expression patterns" value="Expressed in lung and 14 other cell types or tissues"/>
</dbReference>
<proteinExistence type="predicted"/>
<keyword evidence="4" id="KW-0430">Lectin</keyword>
<evidence type="ECO:0000256" key="5">
    <source>
        <dbReference type="SAM" id="MobiDB-lite"/>
    </source>
</evidence>
<dbReference type="PANTHER" id="PTHR45710:SF35">
    <property type="entry name" value="C-TYPE LECTIN DOMAIN FAMILY 2 MEMBER D"/>
    <property type="match status" value="1"/>
</dbReference>
<evidence type="ECO:0000256" key="4">
    <source>
        <dbReference type="ARBA" id="ARBA00022734"/>
    </source>
</evidence>
<feature type="transmembrane region" description="Helical" evidence="6">
    <location>
        <begin position="78"/>
        <end position="99"/>
    </location>
</feature>
<reference evidence="8" key="3">
    <citation type="submission" date="2025-09" db="UniProtKB">
        <authorList>
            <consortium name="Ensembl"/>
        </authorList>
    </citation>
    <scope>IDENTIFICATION</scope>
</reference>
<dbReference type="InParanoid" id="H9GU65"/>
<dbReference type="GO" id="GO:0005886">
    <property type="term" value="C:plasma membrane"/>
    <property type="evidence" value="ECO:0007669"/>
    <property type="project" value="UniProtKB-SubCell"/>
</dbReference>
<dbReference type="GeneID" id="100552756"/>
<keyword evidence="6" id="KW-0472">Membrane</keyword>
<dbReference type="Proteomes" id="UP000001646">
    <property type="component" value="Unplaced"/>
</dbReference>
<evidence type="ECO:0000256" key="6">
    <source>
        <dbReference type="SAM" id="Phobius"/>
    </source>
</evidence>
<protein>
    <recommendedName>
        <fullName evidence="7">C-type lectin domain-containing protein</fullName>
    </recommendedName>
</protein>
<gene>
    <name evidence="8" type="primary">LOC100552756</name>
</gene>
<dbReference type="InterPro" id="IPR001304">
    <property type="entry name" value="C-type_lectin-like"/>
</dbReference>
<dbReference type="InterPro" id="IPR050828">
    <property type="entry name" value="C-type_lectin/matrix_domain"/>
</dbReference>
<evidence type="ECO:0000313" key="8">
    <source>
        <dbReference type="Ensembl" id="ENSACAP00000020524.2"/>
    </source>
</evidence>
<evidence type="ECO:0000259" key="7">
    <source>
        <dbReference type="PROSITE" id="PS50041"/>
    </source>
</evidence>
<dbReference type="SMART" id="SM00034">
    <property type="entry name" value="CLECT"/>
    <property type="match status" value="1"/>
</dbReference>
<dbReference type="AlphaFoldDB" id="H9GU65"/>
<evidence type="ECO:0000256" key="1">
    <source>
        <dbReference type="ARBA" id="ARBA00004401"/>
    </source>
</evidence>